<dbReference type="EMBL" id="GGMS01014457">
    <property type="protein sequence ID" value="MBY83660.1"/>
    <property type="molecule type" value="Transcribed_RNA"/>
</dbReference>
<evidence type="ECO:0000313" key="2">
    <source>
        <dbReference type="EMBL" id="MBY83660.1"/>
    </source>
</evidence>
<protein>
    <submittedName>
        <fullName evidence="2">Uncharacterized protein</fullName>
    </submittedName>
</protein>
<gene>
    <name evidence="2" type="ORF">g.23243</name>
</gene>
<evidence type="ECO:0000256" key="1">
    <source>
        <dbReference type="SAM" id="MobiDB-lite"/>
    </source>
</evidence>
<proteinExistence type="predicted"/>
<sequence>MFGTFSWGSNVLSTVTVLKRTEICIYCLKTPKRTFGETIWRHCLRAISSRKKWCGQQVKPYVVHNCWSVLCDVVYTCTSDLNRVYPQSVTTALLYQFSSSSSGAQLYGVGHRSHSRDPPNPGTGSSCYR</sequence>
<feature type="region of interest" description="Disordered" evidence="1">
    <location>
        <begin position="104"/>
        <end position="129"/>
    </location>
</feature>
<dbReference type="AlphaFoldDB" id="A0A2S2R1L4"/>
<reference evidence="2" key="1">
    <citation type="submission" date="2018-04" db="EMBL/GenBank/DDBJ databases">
        <title>Transcriptome assembly of Sipha flava.</title>
        <authorList>
            <person name="Scully E.D."/>
            <person name="Geib S.M."/>
            <person name="Palmer N.A."/>
            <person name="Koch K."/>
            <person name="Bradshaw J."/>
            <person name="Heng-Moss T."/>
            <person name="Sarath G."/>
        </authorList>
    </citation>
    <scope>NUCLEOTIDE SEQUENCE</scope>
</reference>
<organism evidence="2">
    <name type="scientific">Sipha flava</name>
    <name type="common">yellow sugarcane aphid</name>
    <dbReference type="NCBI Taxonomy" id="143950"/>
    <lineage>
        <taxon>Eukaryota</taxon>
        <taxon>Metazoa</taxon>
        <taxon>Ecdysozoa</taxon>
        <taxon>Arthropoda</taxon>
        <taxon>Hexapoda</taxon>
        <taxon>Insecta</taxon>
        <taxon>Pterygota</taxon>
        <taxon>Neoptera</taxon>
        <taxon>Paraneoptera</taxon>
        <taxon>Hemiptera</taxon>
        <taxon>Sternorrhyncha</taxon>
        <taxon>Aphidomorpha</taxon>
        <taxon>Aphidoidea</taxon>
        <taxon>Aphididae</taxon>
        <taxon>Sipha</taxon>
    </lineage>
</organism>
<accession>A0A2S2R1L4</accession>
<name>A0A2S2R1L4_9HEMI</name>